<organism evidence="1 2">
    <name type="scientific">Ralstonia solanacearum</name>
    <name type="common">Pseudomonas solanacearum</name>
    <dbReference type="NCBI Taxonomy" id="305"/>
    <lineage>
        <taxon>Bacteria</taxon>
        <taxon>Pseudomonadati</taxon>
        <taxon>Pseudomonadota</taxon>
        <taxon>Betaproteobacteria</taxon>
        <taxon>Burkholderiales</taxon>
        <taxon>Burkholderiaceae</taxon>
        <taxon>Ralstonia</taxon>
        <taxon>Ralstonia solanacearum species complex</taxon>
    </lineage>
</organism>
<dbReference type="RefSeq" id="WP_042589681.1">
    <property type="nucleotide sequence ID" value="NZ_CDLW01000001.1"/>
</dbReference>
<dbReference type="EMBL" id="JAIVFG010000008">
    <property type="protein sequence ID" value="MDB0570442.1"/>
    <property type="molecule type" value="Genomic_DNA"/>
</dbReference>
<comment type="caution">
    <text evidence="1">The sequence shown here is derived from an EMBL/GenBank/DDBJ whole genome shotgun (WGS) entry which is preliminary data.</text>
</comment>
<proteinExistence type="predicted"/>
<name>A0AAW5ZK93_RALSL</name>
<sequence>MLAKTTVLIKTDDGREALSARRHALQVRQRHLLILINGARTVEQLQQLLSDWPDLDTLLAELQRAGMIDVLDGPGEPETAAADPLAIQTQPGESFDAVAYFDQPLLDGPAETAAPVADADIPSVPPLEGMTLGLQIQAAPVGEPEAANEPLANPAEAVAAAAPAADPAPEADQTAPVPSELADVLPSVIKVELMRLAIAHFGQAAGTVMPLLRACREDTSSLCRAIAVCGHAATSKVGEHTAARFVDAALHALAQRRS</sequence>
<dbReference type="AlphaFoldDB" id="A0AAW5ZK93"/>
<protein>
    <submittedName>
        <fullName evidence="1">Uncharacterized protein</fullName>
    </submittedName>
</protein>
<gene>
    <name evidence="1" type="ORF">LBW59_06580</name>
</gene>
<dbReference type="Proteomes" id="UP001144050">
    <property type="component" value="Unassembled WGS sequence"/>
</dbReference>
<evidence type="ECO:0000313" key="2">
    <source>
        <dbReference type="Proteomes" id="UP001144050"/>
    </source>
</evidence>
<reference evidence="1" key="1">
    <citation type="submission" date="2021-09" db="EMBL/GenBank/DDBJ databases">
        <title>Genomic analysis of Ralstonia spp.</title>
        <authorList>
            <person name="Aburjaile F."/>
            <person name="Ariute J.C."/>
            <person name="Pais A.K.L."/>
            <person name="Albuquerque G.M.R."/>
            <person name="Silva A.M.F."/>
            <person name="Brenig B."/>
            <person name="Azevedo V."/>
            <person name="Matiuzzi M."/>
            <person name="Ramos R."/>
            <person name="Goes-Neto A."/>
            <person name="Soares S."/>
            <person name="Iseppon A.M.B."/>
            <person name="Souza E."/>
            <person name="Gama M."/>
        </authorList>
    </citation>
    <scope>NUCLEOTIDE SEQUENCE</scope>
    <source>
        <strain evidence="1">CCRMRs91</strain>
    </source>
</reference>
<evidence type="ECO:0000313" key="1">
    <source>
        <dbReference type="EMBL" id="MDB0570442.1"/>
    </source>
</evidence>
<accession>A0AAW5ZK93</accession>